<feature type="domain" description="Ubiquitin-like protease family profile" evidence="5">
    <location>
        <begin position="197"/>
        <end position="363"/>
    </location>
</feature>
<dbReference type="SUPFAM" id="SSF54001">
    <property type="entry name" value="Cysteine proteinases"/>
    <property type="match status" value="1"/>
</dbReference>
<gene>
    <name evidence="6" type="ORF">AGLY_007924</name>
</gene>
<protein>
    <recommendedName>
        <fullName evidence="5">Ubiquitin-like protease family profile domain-containing protein</fullName>
    </recommendedName>
</protein>
<dbReference type="Pfam" id="PF02902">
    <property type="entry name" value="Peptidase_C48"/>
    <property type="match status" value="1"/>
</dbReference>
<dbReference type="InterPro" id="IPR038765">
    <property type="entry name" value="Papain-like_cys_pep_sf"/>
</dbReference>
<dbReference type="InterPro" id="IPR003653">
    <property type="entry name" value="Peptidase_C48_C"/>
</dbReference>
<evidence type="ECO:0000256" key="1">
    <source>
        <dbReference type="ARBA" id="ARBA00005234"/>
    </source>
</evidence>
<organism evidence="6 7">
    <name type="scientific">Aphis glycines</name>
    <name type="common">Soybean aphid</name>
    <dbReference type="NCBI Taxonomy" id="307491"/>
    <lineage>
        <taxon>Eukaryota</taxon>
        <taxon>Metazoa</taxon>
        <taxon>Ecdysozoa</taxon>
        <taxon>Arthropoda</taxon>
        <taxon>Hexapoda</taxon>
        <taxon>Insecta</taxon>
        <taxon>Pterygota</taxon>
        <taxon>Neoptera</taxon>
        <taxon>Paraneoptera</taxon>
        <taxon>Hemiptera</taxon>
        <taxon>Sternorrhyncha</taxon>
        <taxon>Aphidomorpha</taxon>
        <taxon>Aphidoidea</taxon>
        <taxon>Aphididae</taxon>
        <taxon>Aphidini</taxon>
        <taxon>Aphis</taxon>
        <taxon>Aphis</taxon>
    </lineage>
</organism>
<evidence type="ECO:0000256" key="3">
    <source>
        <dbReference type="ARBA" id="ARBA00022801"/>
    </source>
</evidence>
<evidence type="ECO:0000259" key="5">
    <source>
        <dbReference type="PROSITE" id="PS50600"/>
    </source>
</evidence>
<sequence>MISNKRKAKEDKSLIEELTLDNYSFEDYIEGRDIENISDEHIHRGANLQNSHQEQTDLNLKSYFINSVVFCNVHSKKINACEINDVNNITVNSLQYDNQCIFRVFEVYKHETGVGQVQPLVTVDLLYDDENTSDEELPTKEPKVLNMGILHKVKYVNTPRVNILFPGYSKEILMRIVSHIAYKTPSEVVCRNENDKNNVTINDLLKVLPPNVWLNDVIINMYIQLLVKQSKDKVLAFSSYFFQLATKEKFTNDLYEKLKNIKLFEYSKIIIPIHLADLQHWVLISIEPQARTITYFDSLLVNLKTFNFLSTKISFVVGFLNMVYRAQERFVPTFTWKIKCGDSPLQKNMNECGAFVCTNARYIIFNQQINYCHEECVLLRQRITYEILLNRILISQ</sequence>
<reference evidence="6 7" key="1">
    <citation type="submission" date="2019-08" db="EMBL/GenBank/DDBJ databases">
        <title>The genome of the soybean aphid Biotype 1, its phylome, world population structure and adaptation to the North American continent.</title>
        <authorList>
            <person name="Giordano R."/>
            <person name="Donthu R.K."/>
            <person name="Hernandez A.G."/>
            <person name="Wright C.L."/>
            <person name="Zimin A.V."/>
        </authorList>
    </citation>
    <scope>NUCLEOTIDE SEQUENCE [LARGE SCALE GENOMIC DNA]</scope>
    <source>
        <tissue evidence="6">Whole aphids</tissue>
    </source>
</reference>
<evidence type="ECO:0000313" key="6">
    <source>
        <dbReference type="EMBL" id="KAE9535191.1"/>
    </source>
</evidence>
<evidence type="ECO:0000256" key="2">
    <source>
        <dbReference type="ARBA" id="ARBA00022670"/>
    </source>
</evidence>
<accession>A0A6G0TLS2</accession>
<dbReference type="PANTHER" id="PTHR12606">
    <property type="entry name" value="SENTRIN/SUMO-SPECIFIC PROTEASE"/>
    <property type="match status" value="1"/>
</dbReference>
<evidence type="ECO:0000313" key="7">
    <source>
        <dbReference type="Proteomes" id="UP000475862"/>
    </source>
</evidence>
<dbReference type="Gene3D" id="3.40.395.10">
    <property type="entry name" value="Adenoviral Proteinase, Chain A"/>
    <property type="match status" value="1"/>
</dbReference>
<name>A0A6G0TLS2_APHGL</name>
<dbReference type="PROSITE" id="PS50600">
    <property type="entry name" value="ULP_PROTEASE"/>
    <property type="match status" value="1"/>
</dbReference>
<dbReference type="EMBL" id="VYZN01000026">
    <property type="protein sequence ID" value="KAE9535191.1"/>
    <property type="molecule type" value="Genomic_DNA"/>
</dbReference>
<keyword evidence="7" id="KW-1185">Reference proteome</keyword>
<dbReference type="GO" id="GO:0006508">
    <property type="term" value="P:proteolysis"/>
    <property type="evidence" value="ECO:0007669"/>
    <property type="project" value="UniProtKB-KW"/>
</dbReference>
<evidence type="ECO:0000256" key="4">
    <source>
        <dbReference type="ARBA" id="ARBA00022807"/>
    </source>
</evidence>
<comment type="similarity">
    <text evidence="1">Belongs to the peptidase C48 family.</text>
</comment>
<keyword evidence="3" id="KW-0378">Hydrolase</keyword>
<dbReference type="PANTHER" id="PTHR12606:SF141">
    <property type="entry name" value="GH15225P-RELATED"/>
    <property type="match status" value="1"/>
</dbReference>
<keyword evidence="2" id="KW-0645">Protease</keyword>
<dbReference type="GO" id="GO:0016929">
    <property type="term" value="F:deSUMOylase activity"/>
    <property type="evidence" value="ECO:0007669"/>
    <property type="project" value="TreeGrafter"/>
</dbReference>
<dbReference type="OrthoDB" id="6606234at2759"/>
<proteinExistence type="inferred from homology"/>
<keyword evidence="4" id="KW-0788">Thiol protease</keyword>
<dbReference type="Proteomes" id="UP000475862">
    <property type="component" value="Unassembled WGS sequence"/>
</dbReference>
<dbReference type="GO" id="GO:0005634">
    <property type="term" value="C:nucleus"/>
    <property type="evidence" value="ECO:0007669"/>
    <property type="project" value="TreeGrafter"/>
</dbReference>
<dbReference type="AlphaFoldDB" id="A0A6G0TLS2"/>
<dbReference type="GO" id="GO:0016926">
    <property type="term" value="P:protein desumoylation"/>
    <property type="evidence" value="ECO:0007669"/>
    <property type="project" value="TreeGrafter"/>
</dbReference>
<comment type="caution">
    <text evidence="6">The sequence shown here is derived from an EMBL/GenBank/DDBJ whole genome shotgun (WGS) entry which is preliminary data.</text>
</comment>